<reference evidence="3" key="1">
    <citation type="submission" date="2021-01" db="EMBL/GenBank/DDBJ databases">
        <authorList>
            <person name="Bezrukov I."/>
        </authorList>
    </citation>
    <scope>NUCLEOTIDE SEQUENCE</scope>
</reference>
<dbReference type="InterPro" id="IPR025558">
    <property type="entry name" value="DUF4283"/>
</dbReference>
<dbReference type="Proteomes" id="UP000682877">
    <property type="component" value="Chromosome 2"/>
</dbReference>
<dbReference type="AlphaFoldDB" id="A0A8S1ZW12"/>
<feature type="region of interest" description="Disordered" evidence="1">
    <location>
        <begin position="1"/>
        <end position="21"/>
    </location>
</feature>
<dbReference type="EMBL" id="LR999452">
    <property type="protein sequence ID" value="CAE5962574.1"/>
    <property type="molecule type" value="Genomic_DNA"/>
</dbReference>
<feature type="region of interest" description="Disordered" evidence="1">
    <location>
        <begin position="396"/>
        <end position="484"/>
    </location>
</feature>
<accession>A0A8S1ZW12</accession>
<feature type="compositionally biased region" description="Polar residues" evidence="1">
    <location>
        <begin position="408"/>
        <end position="432"/>
    </location>
</feature>
<feature type="domain" description="DUF4283" evidence="2">
    <location>
        <begin position="110"/>
        <end position="190"/>
    </location>
</feature>
<evidence type="ECO:0000313" key="3">
    <source>
        <dbReference type="EMBL" id="CAE5962574.1"/>
    </source>
</evidence>
<organism evidence="3 4">
    <name type="scientific">Arabidopsis arenosa</name>
    <name type="common">Sand rock-cress</name>
    <name type="synonym">Cardaminopsis arenosa</name>
    <dbReference type="NCBI Taxonomy" id="38785"/>
    <lineage>
        <taxon>Eukaryota</taxon>
        <taxon>Viridiplantae</taxon>
        <taxon>Streptophyta</taxon>
        <taxon>Embryophyta</taxon>
        <taxon>Tracheophyta</taxon>
        <taxon>Spermatophyta</taxon>
        <taxon>Magnoliopsida</taxon>
        <taxon>eudicotyledons</taxon>
        <taxon>Gunneridae</taxon>
        <taxon>Pentapetalae</taxon>
        <taxon>rosids</taxon>
        <taxon>malvids</taxon>
        <taxon>Brassicales</taxon>
        <taxon>Brassicaceae</taxon>
        <taxon>Camelineae</taxon>
        <taxon>Arabidopsis</taxon>
    </lineage>
</organism>
<feature type="compositionally biased region" description="Polar residues" evidence="1">
    <location>
        <begin position="326"/>
        <end position="345"/>
    </location>
</feature>
<evidence type="ECO:0000313" key="4">
    <source>
        <dbReference type="Proteomes" id="UP000682877"/>
    </source>
</evidence>
<sequence length="484" mass="53846">MPPAASPSRREGLVMPENGEASPVIAESHVSEFPVLKRAEEGVVSKQGLRESGSEKLQEVSSSNQNSKRSFLQVVQKRSFTQQKVVVSEVDGCKRVVVPKEVFVGAKPIWEDFLIGKFLNEKAPHVGKIHMIVNKIWRLGDRTSLIDVYAVNDSTVKFRIRNEGMRHRILNRGMWNIMDIPMIVSKWTPFAEETQPAMKSIPLWVTLENVPPTLFTDKGLEFLASAVGKPIRLHPKTEACTSFDEAQFLVKADLTKELPSEYIFTGEEEGELESTIKYSYPWLPPRCSCCKKWGHLRATCLSVQVVEEKDTQSSDSPPKIAEETGTKSTQSPNVAVPVSENQTHAETSENVEKVTIEDEVEGWITPKSGRSSPGKGQKTLQYGEVSILSNAYSVLEEKEDETEEKQTGDPQGESTANAPDQVETQLPVTTQEAVAKGRNQKETTLRPSLPRHSKTAHKALSHLQAPSTRDPSRDLSKKNPPKLN</sequence>
<name>A0A8S1ZW12_ARAAE</name>
<feature type="region of interest" description="Disordered" evidence="1">
    <location>
        <begin position="307"/>
        <end position="382"/>
    </location>
</feature>
<feature type="compositionally biased region" description="Basic residues" evidence="1">
    <location>
        <begin position="449"/>
        <end position="460"/>
    </location>
</feature>
<protein>
    <recommendedName>
        <fullName evidence="2">DUF4283 domain-containing protein</fullName>
    </recommendedName>
</protein>
<evidence type="ECO:0000256" key="1">
    <source>
        <dbReference type="SAM" id="MobiDB-lite"/>
    </source>
</evidence>
<dbReference type="PANTHER" id="PTHR31286">
    <property type="entry name" value="GLYCINE-RICH CELL WALL STRUCTURAL PROTEIN 1.8-LIKE"/>
    <property type="match status" value="1"/>
</dbReference>
<keyword evidence="4" id="KW-1185">Reference proteome</keyword>
<feature type="compositionally biased region" description="Basic and acidic residues" evidence="1">
    <location>
        <begin position="346"/>
        <end position="356"/>
    </location>
</feature>
<gene>
    <name evidence="3" type="ORF">AARE701A_LOCUS4277</name>
</gene>
<evidence type="ECO:0000259" key="2">
    <source>
        <dbReference type="Pfam" id="PF14111"/>
    </source>
</evidence>
<dbReference type="PANTHER" id="PTHR31286:SF148">
    <property type="entry name" value="DUF4283 DOMAIN-CONTAINING PROTEIN"/>
    <property type="match status" value="1"/>
</dbReference>
<dbReference type="InterPro" id="IPR040256">
    <property type="entry name" value="At4g02000-like"/>
</dbReference>
<proteinExistence type="predicted"/>
<dbReference type="Pfam" id="PF14111">
    <property type="entry name" value="DUF4283"/>
    <property type="match status" value="1"/>
</dbReference>